<name>A0ACD1GHR5_9EURO</name>
<proteinExistence type="predicted"/>
<dbReference type="Proteomes" id="UP000249057">
    <property type="component" value="Unassembled WGS sequence"/>
</dbReference>
<reference evidence="1" key="1">
    <citation type="submission" date="2018-02" db="EMBL/GenBank/DDBJ databases">
        <title>The genomes of Aspergillus section Nigri reveals drivers in fungal speciation.</title>
        <authorList>
            <consortium name="DOE Joint Genome Institute"/>
            <person name="Vesth T.C."/>
            <person name="Nybo J."/>
            <person name="Theobald S."/>
            <person name="Brandl J."/>
            <person name="Frisvad J.C."/>
            <person name="Nielsen K.F."/>
            <person name="Lyhne E.K."/>
            <person name="Kogle M.E."/>
            <person name="Kuo A."/>
            <person name="Riley R."/>
            <person name="Clum A."/>
            <person name="Nolan M."/>
            <person name="Lipzen A."/>
            <person name="Salamov A."/>
            <person name="Henrissat B."/>
            <person name="Wiebenga A."/>
            <person name="De vries R.P."/>
            <person name="Grigoriev I.V."/>
            <person name="Mortensen U.H."/>
            <person name="Andersen M.R."/>
            <person name="Baker S.E."/>
        </authorList>
    </citation>
    <scope>NUCLEOTIDE SEQUENCE</scope>
    <source>
        <strain evidence="1">CBS 621.78</strain>
    </source>
</reference>
<keyword evidence="2" id="KW-1185">Reference proteome</keyword>
<gene>
    <name evidence="1" type="ORF">BO95DRAFT_511951</name>
</gene>
<evidence type="ECO:0000313" key="2">
    <source>
        <dbReference type="Proteomes" id="UP000249057"/>
    </source>
</evidence>
<dbReference type="EMBL" id="KZ825321">
    <property type="protein sequence ID" value="RAH48767.1"/>
    <property type="molecule type" value="Genomic_DNA"/>
</dbReference>
<sequence length="175" mass="20058">MVWPPPATRQVNPSGTGDVSRMLETLDLSASNRMPWYIISIASLALIYLITRHWLSTTRAGNAAFNASFVGFWYAWLARFQFFVSAEKIVEQGYTQYKDRPWKLTGNDVLVLPHKYLEGIRKLPPNEANAMKANLDNIQSKYTHLEVLNSTRLFVIRRESAYSTILKKYTNSTAH</sequence>
<organism evidence="1 2">
    <name type="scientific">Aspergillus brunneoviolaceus CBS 621.78</name>
    <dbReference type="NCBI Taxonomy" id="1450534"/>
    <lineage>
        <taxon>Eukaryota</taxon>
        <taxon>Fungi</taxon>
        <taxon>Dikarya</taxon>
        <taxon>Ascomycota</taxon>
        <taxon>Pezizomycotina</taxon>
        <taxon>Eurotiomycetes</taxon>
        <taxon>Eurotiomycetidae</taxon>
        <taxon>Eurotiales</taxon>
        <taxon>Aspergillaceae</taxon>
        <taxon>Aspergillus</taxon>
        <taxon>Aspergillus subgen. Circumdati</taxon>
    </lineage>
</organism>
<accession>A0ACD1GHR5</accession>
<protein>
    <submittedName>
        <fullName evidence="1">Uncharacterized protein</fullName>
    </submittedName>
</protein>
<evidence type="ECO:0000313" key="1">
    <source>
        <dbReference type="EMBL" id="RAH48767.1"/>
    </source>
</evidence>